<dbReference type="EMBL" id="CZQE01000384">
    <property type="protein sequence ID" value="CUS46636.1"/>
    <property type="molecule type" value="Genomic_DNA"/>
</dbReference>
<reference evidence="2" key="1">
    <citation type="submission" date="2015-10" db="EMBL/GenBank/DDBJ databases">
        <authorList>
            <person name="Gilbert D.G."/>
        </authorList>
    </citation>
    <scope>NUCLEOTIDE SEQUENCE</scope>
</reference>
<organism evidence="2">
    <name type="scientific">hydrothermal vent metagenome</name>
    <dbReference type="NCBI Taxonomy" id="652676"/>
    <lineage>
        <taxon>unclassified sequences</taxon>
        <taxon>metagenomes</taxon>
        <taxon>ecological metagenomes</taxon>
    </lineage>
</organism>
<feature type="region of interest" description="Disordered" evidence="1">
    <location>
        <begin position="1"/>
        <end position="23"/>
    </location>
</feature>
<accession>A0A170PQ59</accession>
<sequence>MARTLEQERAAIEEEGRKLEERRQRLEEKEREAAIQALEKTGLLKLDGKRLGGLVARIRSLGIDEVEKRLTA</sequence>
<gene>
    <name evidence="2" type="ORF">MGWOODY_Smn398</name>
</gene>
<name>A0A170PQ59_9ZZZZ</name>
<protein>
    <submittedName>
        <fullName evidence="2">DNA recombination protein RmuC</fullName>
    </submittedName>
</protein>
<dbReference type="AlphaFoldDB" id="A0A170PQ59"/>
<proteinExistence type="predicted"/>
<evidence type="ECO:0000256" key="1">
    <source>
        <dbReference type="SAM" id="MobiDB-lite"/>
    </source>
</evidence>
<evidence type="ECO:0000313" key="2">
    <source>
        <dbReference type="EMBL" id="CUS46636.1"/>
    </source>
</evidence>